<proteinExistence type="predicted"/>
<dbReference type="Proteomes" id="UP001054837">
    <property type="component" value="Unassembled WGS sequence"/>
</dbReference>
<dbReference type="EMBL" id="BPLQ01005924">
    <property type="protein sequence ID" value="GIY18525.1"/>
    <property type="molecule type" value="Genomic_DNA"/>
</dbReference>
<reference evidence="1 2" key="1">
    <citation type="submission" date="2021-06" db="EMBL/GenBank/DDBJ databases">
        <title>Caerostris darwini draft genome.</title>
        <authorList>
            <person name="Kono N."/>
            <person name="Arakawa K."/>
        </authorList>
    </citation>
    <scope>NUCLEOTIDE SEQUENCE [LARGE SCALE GENOMIC DNA]</scope>
</reference>
<gene>
    <name evidence="1" type="ORF">CDAR_527681</name>
</gene>
<protein>
    <submittedName>
        <fullName evidence="1">Uncharacterized protein</fullName>
    </submittedName>
</protein>
<dbReference type="AlphaFoldDB" id="A0AAV4R9Z7"/>
<comment type="caution">
    <text evidence="1">The sequence shown here is derived from an EMBL/GenBank/DDBJ whole genome shotgun (WGS) entry which is preliminary data.</text>
</comment>
<name>A0AAV4R9Z7_9ARAC</name>
<keyword evidence="2" id="KW-1185">Reference proteome</keyword>
<organism evidence="1 2">
    <name type="scientific">Caerostris darwini</name>
    <dbReference type="NCBI Taxonomy" id="1538125"/>
    <lineage>
        <taxon>Eukaryota</taxon>
        <taxon>Metazoa</taxon>
        <taxon>Ecdysozoa</taxon>
        <taxon>Arthropoda</taxon>
        <taxon>Chelicerata</taxon>
        <taxon>Arachnida</taxon>
        <taxon>Araneae</taxon>
        <taxon>Araneomorphae</taxon>
        <taxon>Entelegynae</taxon>
        <taxon>Araneoidea</taxon>
        <taxon>Araneidae</taxon>
        <taxon>Caerostris</taxon>
    </lineage>
</organism>
<evidence type="ECO:0000313" key="1">
    <source>
        <dbReference type="EMBL" id="GIY18525.1"/>
    </source>
</evidence>
<accession>A0AAV4R9Z7</accession>
<sequence>MTPVSSDQCVLIRLCAELGRAALGGIKNYEAIVSRDGQGLPAIIFLLLLLGFKRSLLRLHTQCSPSTCAPFFASENNSFARLSLLHIGTFFFLKKWTRT</sequence>
<evidence type="ECO:0000313" key="2">
    <source>
        <dbReference type="Proteomes" id="UP001054837"/>
    </source>
</evidence>